<comment type="caution">
    <text evidence="3">The sequence shown here is derived from an EMBL/GenBank/DDBJ whole genome shotgun (WGS) entry which is preliminary data.</text>
</comment>
<sequence length="302" mass="34979">MFSYTDVYFPILQCLSDEKVRSKKEIYQYIKEYYQLSNDELSIKTSSGVQAYKARVDWAITNLCYFKDIAPIIRIQRGICQITKIGIQAAESQEGFKEWYELFKEYRKNWNKKVNKKEKNYNSIFDETNESSQSPQEQIDQLNNQLNEALKIQILDEIKNQSPQFFEDLVLNLLDRMGYGLNGQKSLTQNSADGGIDGIISEDELGLSKIYIQAKRWGNNISRPELQKFVGAISDKPTKKGVFITTSDFSREAIEFAKKSQSTTIVLINGNRLCDLMIKYKLGVYVEKTIELCKIDQDFFEN</sequence>
<organism evidence="3 4">
    <name type="scientific">Rodentibacter myodis</name>
    <dbReference type="NCBI Taxonomy" id="1907939"/>
    <lineage>
        <taxon>Bacteria</taxon>
        <taxon>Pseudomonadati</taxon>
        <taxon>Pseudomonadota</taxon>
        <taxon>Gammaproteobacteria</taxon>
        <taxon>Pasteurellales</taxon>
        <taxon>Pasteurellaceae</taxon>
        <taxon>Rodentibacter</taxon>
    </lineage>
</organism>
<accession>A0A1V3JRE7</accession>
<evidence type="ECO:0000313" key="4">
    <source>
        <dbReference type="Proteomes" id="UP000188602"/>
    </source>
</evidence>
<dbReference type="InterPro" id="IPR052906">
    <property type="entry name" value="Type_IV_Methyl-Rstrct_Enzyme"/>
</dbReference>
<dbReference type="Gene3D" id="3.40.1350.10">
    <property type="match status" value="1"/>
</dbReference>
<name>A0A1V3JRE7_9PAST</name>
<keyword evidence="3" id="KW-0255">Endonuclease</keyword>
<dbReference type="Proteomes" id="UP000188602">
    <property type="component" value="Unassembled WGS sequence"/>
</dbReference>
<dbReference type="EMBL" id="MLHQ01000011">
    <property type="protein sequence ID" value="OOF58965.1"/>
    <property type="molecule type" value="Genomic_DNA"/>
</dbReference>
<dbReference type="GO" id="GO:0003677">
    <property type="term" value="F:DNA binding"/>
    <property type="evidence" value="ECO:0007669"/>
    <property type="project" value="InterPro"/>
</dbReference>
<dbReference type="GO" id="GO:0009307">
    <property type="term" value="P:DNA restriction-modification system"/>
    <property type="evidence" value="ECO:0007669"/>
    <property type="project" value="InterPro"/>
</dbReference>
<dbReference type="RefSeq" id="WP_077423591.1">
    <property type="nucleotide sequence ID" value="NZ_MLHQ01000011.1"/>
</dbReference>
<keyword evidence="3" id="KW-0540">Nuclease</keyword>
<protein>
    <submittedName>
        <fullName evidence="3">Restriction endonuclease</fullName>
    </submittedName>
</protein>
<feature type="domain" description="Restriction system protein Mrr-like N-terminal" evidence="2">
    <location>
        <begin position="4"/>
        <end position="90"/>
    </location>
</feature>
<dbReference type="PANTHER" id="PTHR30015:SF7">
    <property type="entry name" value="TYPE IV METHYL-DIRECTED RESTRICTION ENZYME ECOKMRR"/>
    <property type="match status" value="1"/>
</dbReference>
<dbReference type="InterPro" id="IPR025745">
    <property type="entry name" value="Mrr-like_N_dom"/>
</dbReference>
<reference evidence="3 4" key="1">
    <citation type="submission" date="2016-10" db="EMBL/GenBank/DDBJ databases">
        <title>Rodentibacter gen. nov. and new species.</title>
        <authorList>
            <person name="Christensen H."/>
        </authorList>
    </citation>
    <scope>NUCLEOTIDE SEQUENCE [LARGE SCALE GENOMIC DNA]</scope>
    <source>
        <strain evidence="3 4">Ac151</strain>
    </source>
</reference>
<keyword evidence="3" id="KW-0378">Hydrolase</keyword>
<dbReference type="PANTHER" id="PTHR30015">
    <property type="entry name" value="MRR RESTRICTION SYSTEM PROTEIN"/>
    <property type="match status" value="1"/>
</dbReference>
<dbReference type="AlphaFoldDB" id="A0A1V3JRE7"/>
<gene>
    <name evidence="3" type="ORF">BKL49_05340</name>
</gene>
<evidence type="ECO:0000313" key="3">
    <source>
        <dbReference type="EMBL" id="OOF58965.1"/>
    </source>
</evidence>
<evidence type="ECO:0000259" key="1">
    <source>
        <dbReference type="Pfam" id="PF04471"/>
    </source>
</evidence>
<dbReference type="InterPro" id="IPR011856">
    <property type="entry name" value="tRNA_endonuc-like_dom_sf"/>
</dbReference>
<proteinExistence type="predicted"/>
<dbReference type="OrthoDB" id="9803736at2"/>
<dbReference type="GO" id="GO:0015666">
    <property type="term" value="F:restriction endodeoxyribonuclease activity"/>
    <property type="evidence" value="ECO:0007669"/>
    <property type="project" value="TreeGrafter"/>
</dbReference>
<dbReference type="InterPro" id="IPR007560">
    <property type="entry name" value="Restrct_endonuc_IV_Mrr"/>
</dbReference>
<keyword evidence="4" id="KW-1185">Reference proteome</keyword>
<dbReference type="Pfam" id="PF14338">
    <property type="entry name" value="Mrr_N"/>
    <property type="match status" value="1"/>
</dbReference>
<dbReference type="InterPro" id="IPR011335">
    <property type="entry name" value="Restrct_endonuc-II-like"/>
</dbReference>
<dbReference type="STRING" id="1907939.BKL49_05340"/>
<dbReference type="SUPFAM" id="SSF52980">
    <property type="entry name" value="Restriction endonuclease-like"/>
    <property type="match status" value="1"/>
</dbReference>
<dbReference type="Pfam" id="PF04471">
    <property type="entry name" value="Mrr_cat"/>
    <property type="match status" value="1"/>
</dbReference>
<evidence type="ECO:0000259" key="2">
    <source>
        <dbReference type="Pfam" id="PF14338"/>
    </source>
</evidence>
<feature type="domain" description="Restriction endonuclease type IV Mrr" evidence="1">
    <location>
        <begin position="159"/>
        <end position="277"/>
    </location>
</feature>